<dbReference type="InterPro" id="IPR013216">
    <property type="entry name" value="Methyltransf_11"/>
</dbReference>
<organism evidence="2 3">
    <name type="scientific">Candidatus Nitrospira nitrosa</name>
    <dbReference type="NCBI Taxonomy" id="1742972"/>
    <lineage>
        <taxon>Bacteria</taxon>
        <taxon>Pseudomonadati</taxon>
        <taxon>Nitrospirota</taxon>
        <taxon>Nitrospiria</taxon>
        <taxon>Nitrospirales</taxon>
        <taxon>Nitrospiraceae</taxon>
        <taxon>Nitrospira</taxon>
    </lineage>
</organism>
<dbReference type="RefSeq" id="WP_090750943.1">
    <property type="nucleotide sequence ID" value="NZ_CZQA01000012.1"/>
</dbReference>
<dbReference type="Proteomes" id="UP000199032">
    <property type="component" value="Unassembled WGS sequence"/>
</dbReference>
<evidence type="ECO:0000313" key="3">
    <source>
        <dbReference type="Proteomes" id="UP000199032"/>
    </source>
</evidence>
<proteinExistence type="predicted"/>
<evidence type="ECO:0000313" key="2">
    <source>
        <dbReference type="EMBL" id="CUS38789.1"/>
    </source>
</evidence>
<dbReference type="AlphaFoldDB" id="A0A0S4LMQ9"/>
<gene>
    <name evidence="2" type="ORF">COMA1_60076</name>
</gene>
<dbReference type="CDD" id="cd02440">
    <property type="entry name" value="AdoMet_MTases"/>
    <property type="match status" value="1"/>
</dbReference>
<name>A0A0S4LMQ9_9BACT</name>
<dbReference type="STRING" id="1742972.COMA1_60076"/>
<protein>
    <recommendedName>
        <fullName evidence="1">Methyltransferase type 11 domain-containing protein</fullName>
    </recommendedName>
</protein>
<dbReference type="InterPro" id="IPR029063">
    <property type="entry name" value="SAM-dependent_MTases_sf"/>
</dbReference>
<keyword evidence="3" id="KW-1185">Reference proteome</keyword>
<reference evidence="2 3" key="1">
    <citation type="submission" date="2015-10" db="EMBL/GenBank/DDBJ databases">
        <authorList>
            <person name="Gilbert D.G."/>
        </authorList>
    </citation>
    <scope>NUCLEOTIDE SEQUENCE [LARGE SCALE GENOMIC DNA]</scope>
    <source>
        <strain evidence="2">COMA1</strain>
    </source>
</reference>
<dbReference type="Gene3D" id="3.40.50.150">
    <property type="entry name" value="Vaccinia Virus protein VP39"/>
    <property type="match status" value="1"/>
</dbReference>
<accession>A0A0S4LMQ9</accession>
<dbReference type="GO" id="GO:0008757">
    <property type="term" value="F:S-adenosylmethionine-dependent methyltransferase activity"/>
    <property type="evidence" value="ECO:0007669"/>
    <property type="project" value="InterPro"/>
</dbReference>
<sequence length="299" mass="32860">MSFSSEQTAPVASLREALCLVHSEKSMKLAVLALLRGPGGCVRPETLESQSVVEPYYERLAEAGLVASHGEGGWVLTASGRQVGTYLAQCEADDELDLMFDRLNCQDTSVFLDLGCGAGPALIKASELPSPPKLLIGIDIDRSSLTAAGAALGQHRSRCLLIQADLSALPIQDEAVTHVSSRLSLPYVDQRASLAELGRVMASDSRLFLQVHSVGFYLRLLWDERYQWKRVVMNGFCLVNGFMFALFGVQLKIPSRHGLYQELYQTHAGMAKILRQQGITILWSECDRLFRIFGKKKGA</sequence>
<dbReference type="SUPFAM" id="SSF53335">
    <property type="entry name" value="S-adenosyl-L-methionine-dependent methyltransferases"/>
    <property type="match status" value="1"/>
</dbReference>
<feature type="domain" description="Methyltransferase type 11" evidence="1">
    <location>
        <begin position="112"/>
        <end position="208"/>
    </location>
</feature>
<dbReference type="Pfam" id="PF08241">
    <property type="entry name" value="Methyltransf_11"/>
    <property type="match status" value="1"/>
</dbReference>
<dbReference type="OrthoDB" id="43862at2"/>
<evidence type="ECO:0000259" key="1">
    <source>
        <dbReference type="Pfam" id="PF08241"/>
    </source>
</evidence>
<dbReference type="EMBL" id="CZQA01000012">
    <property type="protein sequence ID" value="CUS38789.1"/>
    <property type="molecule type" value="Genomic_DNA"/>
</dbReference>